<comment type="caution">
    <text evidence="1">The sequence shown here is derived from an EMBL/GenBank/DDBJ whole genome shotgun (WGS) entry which is preliminary data.</text>
</comment>
<dbReference type="Proteomes" id="UP000596742">
    <property type="component" value="Unassembled WGS sequence"/>
</dbReference>
<name>A0A8B6EGQ1_MYTGA</name>
<protein>
    <submittedName>
        <fullName evidence="1">Uncharacterized protein</fullName>
    </submittedName>
</protein>
<dbReference type="AlphaFoldDB" id="A0A8B6EGQ1"/>
<evidence type="ECO:0000313" key="2">
    <source>
        <dbReference type="Proteomes" id="UP000596742"/>
    </source>
</evidence>
<evidence type="ECO:0000313" key="1">
    <source>
        <dbReference type="EMBL" id="VDI34554.1"/>
    </source>
</evidence>
<dbReference type="EMBL" id="UYJE01005157">
    <property type="protein sequence ID" value="VDI34554.1"/>
    <property type="molecule type" value="Genomic_DNA"/>
</dbReference>
<organism evidence="1 2">
    <name type="scientific">Mytilus galloprovincialis</name>
    <name type="common">Mediterranean mussel</name>
    <dbReference type="NCBI Taxonomy" id="29158"/>
    <lineage>
        <taxon>Eukaryota</taxon>
        <taxon>Metazoa</taxon>
        <taxon>Spiralia</taxon>
        <taxon>Lophotrochozoa</taxon>
        <taxon>Mollusca</taxon>
        <taxon>Bivalvia</taxon>
        <taxon>Autobranchia</taxon>
        <taxon>Pteriomorphia</taxon>
        <taxon>Mytilida</taxon>
        <taxon>Mytiloidea</taxon>
        <taxon>Mytilidae</taxon>
        <taxon>Mytilinae</taxon>
        <taxon>Mytilus</taxon>
    </lineage>
</organism>
<accession>A0A8B6EGQ1</accession>
<reference evidence="1" key="1">
    <citation type="submission" date="2018-11" db="EMBL/GenBank/DDBJ databases">
        <authorList>
            <person name="Alioto T."/>
            <person name="Alioto T."/>
        </authorList>
    </citation>
    <scope>NUCLEOTIDE SEQUENCE</scope>
</reference>
<gene>
    <name evidence="1" type="ORF">MGAL_10B034677</name>
</gene>
<keyword evidence="2" id="KW-1185">Reference proteome</keyword>
<proteinExistence type="predicted"/>
<sequence>MRSEYRGKFILISNVQCIPCLESQNEKDKKEAEICAESYSECIRNSDLDKSNMCQLLKYMGYDFKAGDQVENLTKEVYHLNLSLMRTASVSGVHMHEPVIDDRIPKFLTMKLEEIDNDASSQYDSLAILFLSGETTCEAAKIYDKEGILIRRNEI</sequence>